<keyword evidence="1" id="KW-0472">Membrane</keyword>
<keyword evidence="1" id="KW-0812">Transmembrane</keyword>
<sequence>MRNYRQDKTLWTMSLRYLQTLALIVVIVLIGSLVYFNHGQGLQAKQISNLKHTNSTLKSNISDKKHSLDVQMQQEALNNTNPIIKRSSRQLAASTQAEQKANLLFPILINYSSAKEYLARSDKAAKYVAKNILQDKQIFNQNKSAATYIDYSGLHSHLSSLNFSAGNISKNNLPIIIKVNYVSWFTNKRRSASQDLYLGTYNYATGRFSQLYRFGNIFEGAENAD</sequence>
<proteinExistence type="predicted"/>
<dbReference type="RefSeq" id="WP_133476748.1">
    <property type="nucleotide sequence ID" value="NZ_JACCPV010000145.1"/>
</dbReference>
<dbReference type="Proteomes" id="UP000295195">
    <property type="component" value="Unassembled WGS sequence"/>
</dbReference>
<feature type="transmembrane region" description="Helical" evidence="1">
    <location>
        <begin position="17"/>
        <end position="36"/>
    </location>
</feature>
<dbReference type="EMBL" id="NKLP01000250">
    <property type="protein sequence ID" value="TDN28997.1"/>
    <property type="molecule type" value="Genomic_DNA"/>
</dbReference>
<gene>
    <name evidence="2" type="ORF">CEE75_11900</name>
</gene>
<evidence type="ECO:0000313" key="2">
    <source>
        <dbReference type="EMBL" id="TDN28997.1"/>
    </source>
</evidence>
<evidence type="ECO:0000313" key="3">
    <source>
        <dbReference type="Proteomes" id="UP000295195"/>
    </source>
</evidence>
<evidence type="ECO:0000256" key="1">
    <source>
        <dbReference type="SAM" id="Phobius"/>
    </source>
</evidence>
<dbReference type="AlphaFoldDB" id="A0A4R6CQC6"/>
<keyword evidence="1" id="KW-1133">Transmembrane helix</keyword>
<protein>
    <submittedName>
        <fullName evidence="2">Uncharacterized protein</fullName>
    </submittedName>
</protein>
<reference evidence="2 3" key="1">
    <citation type="submission" date="2017-06" db="EMBL/GenBank/DDBJ databases">
        <authorList>
            <person name="Swanenburg J."/>
            <person name="Kort R."/>
        </authorList>
    </citation>
    <scope>NUCLEOTIDE SEQUENCE [LARGE SCALE GENOMIC DNA]</scope>
    <source>
        <strain evidence="2 3">RL05</strain>
    </source>
</reference>
<name>A0A4R6CQC6_9LACO</name>
<comment type="caution">
    <text evidence="2">The sequence shown here is derived from an EMBL/GenBank/DDBJ whole genome shotgun (WGS) entry which is preliminary data.</text>
</comment>
<accession>A0A4R6CQC6</accession>
<organism evidence="2 3">
    <name type="scientific">Lactobacillus crispatus</name>
    <dbReference type="NCBI Taxonomy" id="47770"/>
    <lineage>
        <taxon>Bacteria</taxon>
        <taxon>Bacillati</taxon>
        <taxon>Bacillota</taxon>
        <taxon>Bacilli</taxon>
        <taxon>Lactobacillales</taxon>
        <taxon>Lactobacillaceae</taxon>
        <taxon>Lactobacillus</taxon>
    </lineage>
</organism>